<dbReference type="eggNOG" id="ENOG5030QIT">
    <property type="taxonomic scope" value="Bacteria"/>
</dbReference>
<proteinExistence type="predicted"/>
<reference evidence="2" key="1">
    <citation type="journal article" date="2011" name="MBio">
        <title>Novel metabolic attributes of the genus Cyanothece, comprising a group of unicellular nitrogen-fixing Cyanobacteria.</title>
        <authorList>
            <person name="Bandyopadhyay A."/>
            <person name="Elvitigala T."/>
            <person name="Welsh E."/>
            <person name="Stockel J."/>
            <person name="Liberton M."/>
            <person name="Min H."/>
            <person name="Sherman L.A."/>
            <person name="Pakrasi H.B."/>
        </authorList>
    </citation>
    <scope>NUCLEOTIDE SEQUENCE [LARGE SCALE GENOMIC DNA]</scope>
    <source>
        <strain evidence="2">PCC 8801</strain>
    </source>
</reference>
<dbReference type="HOGENOM" id="CLU_3060702_0_0_3"/>
<protein>
    <submittedName>
        <fullName evidence="1">Uncharacterized protein</fullName>
    </submittedName>
</protein>
<keyword evidence="2" id="KW-1185">Reference proteome</keyword>
<name>B7JZV4_RIPO1</name>
<gene>
    <name evidence="1" type="ordered locus">PCC8801_0971</name>
</gene>
<dbReference type="AlphaFoldDB" id="B7JZV4"/>
<accession>B7JZV4</accession>
<evidence type="ECO:0000313" key="2">
    <source>
        <dbReference type="Proteomes" id="UP000008204"/>
    </source>
</evidence>
<sequence>MIQITVINGLKQTQQWLKTRLIQEVPVELSICEFSCKETQCNRQKWLNCSQRNGLN</sequence>
<evidence type="ECO:0000313" key="1">
    <source>
        <dbReference type="EMBL" id="ACK65047.1"/>
    </source>
</evidence>
<organism evidence="1 2">
    <name type="scientific">Rippkaea orientalis (strain PCC 8801 / RF-1)</name>
    <name type="common">Cyanothece sp. (strain PCC 8801)</name>
    <dbReference type="NCBI Taxonomy" id="41431"/>
    <lineage>
        <taxon>Bacteria</taxon>
        <taxon>Bacillati</taxon>
        <taxon>Cyanobacteriota</taxon>
        <taxon>Cyanophyceae</taxon>
        <taxon>Oscillatoriophycideae</taxon>
        <taxon>Chroococcales</taxon>
        <taxon>Aphanothecaceae</taxon>
        <taxon>Rippkaea</taxon>
        <taxon>Rippkaea orientalis</taxon>
    </lineage>
</organism>
<dbReference type="RefSeq" id="WP_012594322.1">
    <property type="nucleotide sequence ID" value="NC_011726.1"/>
</dbReference>
<dbReference type="KEGG" id="cyp:PCC8801_0971"/>
<dbReference type="STRING" id="41431.PCC8801_0971"/>
<dbReference type="Proteomes" id="UP000008204">
    <property type="component" value="Chromosome"/>
</dbReference>
<dbReference type="EMBL" id="CP001287">
    <property type="protein sequence ID" value="ACK65047.1"/>
    <property type="molecule type" value="Genomic_DNA"/>
</dbReference>